<reference evidence="2 3" key="1">
    <citation type="submission" date="2018-07" db="EMBL/GenBank/DDBJ databases">
        <title>The genomes of Aspergillus section Nigri reveals drivers in fungal speciation.</title>
        <authorList>
            <consortium name="DOE Joint Genome Institute"/>
            <person name="Vesth T.C."/>
            <person name="Nybo J."/>
            <person name="Theobald S."/>
            <person name="Brandl J."/>
            <person name="Frisvad J.C."/>
            <person name="Nielsen K.F."/>
            <person name="Lyhne E.K."/>
            <person name="Kogle M.E."/>
            <person name="Kuo A."/>
            <person name="Riley R."/>
            <person name="Clum A."/>
            <person name="Nolan M."/>
            <person name="Lipzen A."/>
            <person name="Salamov A."/>
            <person name="Henrissat B."/>
            <person name="Wiebenga A."/>
            <person name="De vries R.P."/>
            <person name="Grigoriev I.V."/>
            <person name="Mortensen U.H."/>
            <person name="Andersen M.R."/>
            <person name="Baker S.E."/>
        </authorList>
    </citation>
    <scope>NUCLEOTIDE SEQUENCE [LARGE SCALE GENOMIC DNA]</scope>
    <source>
        <strain evidence="2 3">CBS 139.54b</strain>
    </source>
</reference>
<keyword evidence="3" id="KW-1185">Reference proteome</keyword>
<evidence type="ECO:0000313" key="2">
    <source>
        <dbReference type="EMBL" id="RDH29474.1"/>
    </source>
</evidence>
<accession>A0A3F3PRE8</accession>
<evidence type="ECO:0000256" key="1">
    <source>
        <dbReference type="SAM" id="Phobius"/>
    </source>
</evidence>
<proteinExistence type="predicted"/>
<protein>
    <submittedName>
        <fullName evidence="2">Uncharacterized protein</fullName>
    </submittedName>
</protein>
<name>A0A3F3PRE8_9EURO</name>
<dbReference type="RefSeq" id="XP_026622496.1">
    <property type="nucleotide sequence ID" value="XM_026767562.1"/>
</dbReference>
<dbReference type="AlphaFoldDB" id="A0A3F3PRE8"/>
<dbReference type="GeneID" id="38135918"/>
<evidence type="ECO:0000313" key="3">
    <source>
        <dbReference type="Proteomes" id="UP000253729"/>
    </source>
</evidence>
<sequence>MTNIEKRPNTTTAIHPHMAVPKTNNAMGIEARKSIGIVMIPIRAVSVMGIIGITARFIVY</sequence>
<dbReference type="Proteomes" id="UP000253729">
    <property type="component" value="Unassembled WGS sequence"/>
</dbReference>
<keyword evidence="1" id="KW-0812">Transmembrane</keyword>
<keyword evidence="1" id="KW-0472">Membrane</keyword>
<gene>
    <name evidence="2" type="ORF">BDQ94DRAFT_150331</name>
</gene>
<organism evidence="2 3">
    <name type="scientific">Aspergillus welwitschiae</name>
    <dbReference type="NCBI Taxonomy" id="1341132"/>
    <lineage>
        <taxon>Eukaryota</taxon>
        <taxon>Fungi</taxon>
        <taxon>Dikarya</taxon>
        <taxon>Ascomycota</taxon>
        <taxon>Pezizomycotina</taxon>
        <taxon>Eurotiomycetes</taxon>
        <taxon>Eurotiomycetidae</taxon>
        <taxon>Eurotiales</taxon>
        <taxon>Aspergillaceae</taxon>
        <taxon>Aspergillus</taxon>
        <taxon>Aspergillus subgen. Circumdati</taxon>
    </lineage>
</organism>
<feature type="transmembrane region" description="Helical" evidence="1">
    <location>
        <begin position="35"/>
        <end position="59"/>
    </location>
</feature>
<dbReference type="EMBL" id="KZ852067">
    <property type="protein sequence ID" value="RDH29474.1"/>
    <property type="molecule type" value="Genomic_DNA"/>
</dbReference>
<keyword evidence="1" id="KW-1133">Transmembrane helix</keyword>